<organism evidence="1 2">
    <name type="scientific">Rossellomorea vietnamensis</name>
    <dbReference type="NCBI Taxonomy" id="218284"/>
    <lineage>
        <taxon>Bacteria</taxon>
        <taxon>Bacillati</taxon>
        <taxon>Bacillota</taxon>
        <taxon>Bacilli</taxon>
        <taxon>Bacillales</taxon>
        <taxon>Bacillaceae</taxon>
        <taxon>Rossellomorea</taxon>
    </lineage>
</organism>
<evidence type="ECO:0000313" key="1">
    <source>
        <dbReference type="EMBL" id="TYS17868.1"/>
    </source>
</evidence>
<evidence type="ECO:0000313" key="2">
    <source>
        <dbReference type="Proteomes" id="UP000322267"/>
    </source>
</evidence>
<comment type="caution">
    <text evidence="1">The sequence shown here is derived from an EMBL/GenBank/DDBJ whole genome shotgun (WGS) entry which is preliminary data.</text>
</comment>
<dbReference type="AlphaFoldDB" id="A0A5D4NWP8"/>
<name>A0A5D4NWP8_9BACI</name>
<sequence length="71" mass="8294">MYMLNFFSKGITVLLICRKLDAVKNGESVRSFPHDGHVHCPVSVELNEDLLQRWQFFLYIAHLTLFVIKTL</sequence>
<dbReference type="EMBL" id="VTEI01000003">
    <property type="protein sequence ID" value="TYS17868.1"/>
    <property type="molecule type" value="Genomic_DNA"/>
</dbReference>
<reference evidence="1 2" key="1">
    <citation type="submission" date="2019-08" db="EMBL/GenBank/DDBJ databases">
        <title>Bacillus genomes from the desert of Cuatro Cienegas, Coahuila.</title>
        <authorList>
            <person name="Olmedo-Alvarez G."/>
        </authorList>
    </citation>
    <scope>NUCLEOTIDE SEQUENCE [LARGE SCALE GENOMIC DNA]</scope>
    <source>
        <strain evidence="1 2">CH34_1T</strain>
    </source>
</reference>
<dbReference type="Proteomes" id="UP000322267">
    <property type="component" value="Unassembled WGS sequence"/>
</dbReference>
<gene>
    <name evidence="1" type="ORF">FZC78_08470</name>
</gene>
<accession>A0A5D4NWP8</accession>
<dbReference type="RefSeq" id="WP_148939266.1">
    <property type="nucleotide sequence ID" value="NZ_VTEI01000003.1"/>
</dbReference>
<protein>
    <submittedName>
        <fullName evidence="1">Uncharacterized protein</fullName>
    </submittedName>
</protein>
<proteinExistence type="predicted"/>